<dbReference type="KEGG" id="ttq:NIES37_05990"/>
<dbReference type="Gene3D" id="3.40.50.1820">
    <property type="entry name" value="alpha/beta hydrolase"/>
    <property type="match status" value="1"/>
</dbReference>
<evidence type="ECO:0000313" key="4">
    <source>
        <dbReference type="Proteomes" id="UP000218785"/>
    </source>
</evidence>
<accession>A0A1Z4MT68</accession>
<dbReference type="GO" id="GO:0016787">
    <property type="term" value="F:hydrolase activity"/>
    <property type="evidence" value="ECO:0007669"/>
    <property type="project" value="UniProtKB-KW"/>
</dbReference>
<dbReference type="PRINTS" id="PR00111">
    <property type="entry name" value="ABHYDROLASE"/>
</dbReference>
<gene>
    <name evidence="3" type="ORF">NIES37_05990</name>
</gene>
<dbReference type="Pfam" id="PF00561">
    <property type="entry name" value="Abhydrolase_1"/>
    <property type="match status" value="1"/>
</dbReference>
<dbReference type="InterPro" id="IPR050266">
    <property type="entry name" value="AB_hydrolase_sf"/>
</dbReference>
<dbReference type="RefSeq" id="WP_096573844.1">
    <property type="nucleotide sequence ID" value="NZ_CAWNJS010000001.1"/>
</dbReference>
<dbReference type="InterPro" id="IPR029058">
    <property type="entry name" value="AB_hydrolase_fold"/>
</dbReference>
<feature type="domain" description="AB hydrolase-1" evidence="2">
    <location>
        <begin position="14"/>
        <end position="236"/>
    </location>
</feature>
<organism evidence="3 4">
    <name type="scientific">Tolypothrix tenuis PCC 7101</name>
    <dbReference type="NCBI Taxonomy" id="231146"/>
    <lineage>
        <taxon>Bacteria</taxon>
        <taxon>Bacillati</taxon>
        <taxon>Cyanobacteriota</taxon>
        <taxon>Cyanophyceae</taxon>
        <taxon>Nostocales</taxon>
        <taxon>Tolypothrichaceae</taxon>
        <taxon>Tolypothrix</taxon>
    </lineage>
</organism>
<proteinExistence type="predicted"/>
<reference evidence="3 4" key="1">
    <citation type="submission" date="2017-06" db="EMBL/GenBank/DDBJ databases">
        <title>Genome sequencing of cyanobaciteial culture collection at National Institute for Environmental Studies (NIES).</title>
        <authorList>
            <person name="Hirose Y."/>
            <person name="Shimura Y."/>
            <person name="Fujisawa T."/>
            <person name="Nakamura Y."/>
            <person name="Kawachi M."/>
        </authorList>
    </citation>
    <scope>NUCLEOTIDE SEQUENCE [LARGE SCALE GENOMIC DNA]</scope>
    <source>
        <strain evidence="3 4">NIES-37</strain>
    </source>
</reference>
<keyword evidence="1 3" id="KW-0378">Hydrolase</keyword>
<dbReference type="Proteomes" id="UP000218785">
    <property type="component" value="Chromosome"/>
</dbReference>
<dbReference type="PANTHER" id="PTHR43798:SF31">
    <property type="entry name" value="AB HYDROLASE SUPERFAMILY PROTEIN YCLE"/>
    <property type="match status" value="1"/>
</dbReference>
<dbReference type="PANTHER" id="PTHR43798">
    <property type="entry name" value="MONOACYLGLYCEROL LIPASE"/>
    <property type="match status" value="1"/>
</dbReference>
<dbReference type="InterPro" id="IPR000073">
    <property type="entry name" value="AB_hydrolase_1"/>
</dbReference>
<dbReference type="GO" id="GO:0016020">
    <property type="term" value="C:membrane"/>
    <property type="evidence" value="ECO:0007669"/>
    <property type="project" value="TreeGrafter"/>
</dbReference>
<sequence length="249" mass="28224">MDLHYEIQGKGDAIALIHSGGADLRDWLFIAPELAKKYQVITFDGRGAGKSPPPLEPANYVEDLRKLLDHLGIYQVTLVGHSIGGEIATDFALTYPQRVSKLVLVAPGLTGFEFSPQLQQWFEEIRAAAPDVEKMVKLNLEHSIYQTTVASPQRDLLYQMFKHNIERYFEWQSAEQVWPQPPAIARLHELKTKTLFMIGTKDSEDLFRIVELFKQVPDIRFAEIEGADHLPTLTHPAEVTNLISDFLSE</sequence>
<dbReference type="EMBL" id="AP018248">
    <property type="protein sequence ID" value="BAY96665.1"/>
    <property type="molecule type" value="Genomic_DNA"/>
</dbReference>
<protein>
    <submittedName>
        <fullName evidence="3">Alpha/beta hydrolase</fullName>
    </submittedName>
</protein>
<evidence type="ECO:0000259" key="2">
    <source>
        <dbReference type="Pfam" id="PF00561"/>
    </source>
</evidence>
<evidence type="ECO:0000256" key="1">
    <source>
        <dbReference type="ARBA" id="ARBA00022801"/>
    </source>
</evidence>
<dbReference type="SUPFAM" id="SSF53474">
    <property type="entry name" value="alpha/beta-Hydrolases"/>
    <property type="match status" value="1"/>
</dbReference>
<evidence type="ECO:0000313" key="3">
    <source>
        <dbReference type="EMBL" id="BAY96665.1"/>
    </source>
</evidence>
<name>A0A1Z4MT68_9CYAN</name>
<keyword evidence="4" id="KW-1185">Reference proteome</keyword>
<dbReference type="AlphaFoldDB" id="A0A1Z4MT68"/>